<proteinExistence type="predicted"/>
<reference evidence="2" key="1">
    <citation type="submission" date="2022-03" db="EMBL/GenBank/DDBJ databases">
        <authorList>
            <person name="Martin C."/>
        </authorList>
    </citation>
    <scope>NUCLEOTIDE SEQUENCE</scope>
</reference>
<name>A0A8S4NL52_OWEFU</name>
<gene>
    <name evidence="2" type="ORF">OFUS_LOCUS8282</name>
</gene>
<feature type="coiled-coil region" evidence="1">
    <location>
        <begin position="82"/>
        <end position="123"/>
    </location>
</feature>
<evidence type="ECO:0000256" key="1">
    <source>
        <dbReference type="SAM" id="Coils"/>
    </source>
</evidence>
<keyword evidence="3" id="KW-1185">Reference proteome</keyword>
<dbReference type="OrthoDB" id="8046867at2759"/>
<sequence>MSNPQETQSQTKLDLFVIKGKRNREEDEFCDALEAIKPREKRDKMAAMTTDDFLKIMPNILKEAFKDKQVVASLQEAVRPLLETQSKKINKLEKDLSDTKAKLQELHKELQSEQNQRLALQVRVVGIQDDNNERIQDKIVNFAKEKINLTIATADFSAFRMGKYQDGKMRAITIRFNDMNLRNKFYRGREKLFKTKERVFINDDLPPKTAKVLTEGRKLKRENKIYKVWTYRGQVYVKKKEKDEPKEVDLADLKDMSQT</sequence>
<dbReference type="EMBL" id="CAIIXF020000004">
    <property type="protein sequence ID" value="CAH1781746.1"/>
    <property type="molecule type" value="Genomic_DNA"/>
</dbReference>
<protein>
    <submittedName>
        <fullName evidence="2">Uncharacterized protein</fullName>
    </submittedName>
</protein>
<comment type="caution">
    <text evidence="2">The sequence shown here is derived from an EMBL/GenBank/DDBJ whole genome shotgun (WGS) entry which is preliminary data.</text>
</comment>
<keyword evidence="1" id="KW-0175">Coiled coil</keyword>
<accession>A0A8S4NL52</accession>
<dbReference type="Proteomes" id="UP000749559">
    <property type="component" value="Unassembled WGS sequence"/>
</dbReference>
<dbReference type="AlphaFoldDB" id="A0A8S4NL52"/>
<evidence type="ECO:0000313" key="2">
    <source>
        <dbReference type="EMBL" id="CAH1781746.1"/>
    </source>
</evidence>
<organism evidence="2 3">
    <name type="scientific">Owenia fusiformis</name>
    <name type="common">Polychaete worm</name>
    <dbReference type="NCBI Taxonomy" id="6347"/>
    <lineage>
        <taxon>Eukaryota</taxon>
        <taxon>Metazoa</taxon>
        <taxon>Spiralia</taxon>
        <taxon>Lophotrochozoa</taxon>
        <taxon>Annelida</taxon>
        <taxon>Polychaeta</taxon>
        <taxon>Sedentaria</taxon>
        <taxon>Canalipalpata</taxon>
        <taxon>Sabellida</taxon>
        <taxon>Oweniida</taxon>
        <taxon>Oweniidae</taxon>
        <taxon>Owenia</taxon>
    </lineage>
</organism>
<evidence type="ECO:0000313" key="3">
    <source>
        <dbReference type="Proteomes" id="UP000749559"/>
    </source>
</evidence>